<gene>
    <name evidence="7" type="ORF">EPK99_13850</name>
</gene>
<dbReference type="CDD" id="cd15904">
    <property type="entry name" value="TSPO_MBR"/>
    <property type="match status" value="1"/>
</dbReference>
<dbReference type="AlphaFoldDB" id="A0A444LF54"/>
<evidence type="ECO:0000256" key="4">
    <source>
        <dbReference type="ARBA" id="ARBA00022989"/>
    </source>
</evidence>
<evidence type="ECO:0000313" key="7">
    <source>
        <dbReference type="EMBL" id="RWX76755.1"/>
    </source>
</evidence>
<proteinExistence type="inferred from homology"/>
<feature type="transmembrane region" description="Helical" evidence="6">
    <location>
        <begin position="99"/>
        <end position="116"/>
    </location>
</feature>
<protein>
    <submittedName>
        <fullName evidence="7">Tryptophan-rich sensory protein</fullName>
    </submittedName>
</protein>
<reference evidence="7 8" key="1">
    <citation type="submission" date="2019-01" db="EMBL/GenBank/DDBJ databases">
        <title>The draft genome of Rhizobium sp. 24NR.</title>
        <authorList>
            <person name="Liu L."/>
            <person name="Liang L."/>
            <person name="Shi S."/>
            <person name="Xu L."/>
            <person name="Wang X."/>
            <person name="Li L."/>
            <person name="Zhang X."/>
        </authorList>
    </citation>
    <scope>NUCLEOTIDE SEQUENCE [LARGE SCALE GENOMIC DNA]</scope>
    <source>
        <strain evidence="7 8">24NR</strain>
    </source>
</reference>
<dbReference type="Proteomes" id="UP000287687">
    <property type="component" value="Unassembled WGS sequence"/>
</dbReference>
<dbReference type="EMBL" id="SBIP01000003">
    <property type="protein sequence ID" value="RWX76755.1"/>
    <property type="molecule type" value="Genomic_DNA"/>
</dbReference>
<dbReference type="FunFam" id="1.20.1260.100:FF:000001">
    <property type="entry name" value="translocator protein 2"/>
    <property type="match status" value="1"/>
</dbReference>
<accession>A0A444LF54</accession>
<dbReference type="GO" id="GO:0033013">
    <property type="term" value="P:tetrapyrrole metabolic process"/>
    <property type="evidence" value="ECO:0007669"/>
    <property type="project" value="UniProtKB-ARBA"/>
</dbReference>
<evidence type="ECO:0000256" key="6">
    <source>
        <dbReference type="SAM" id="Phobius"/>
    </source>
</evidence>
<organism evidence="7 8">
    <name type="scientific">Neorhizobium lilium</name>
    <dbReference type="NCBI Taxonomy" id="2503024"/>
    <lineage>
        <taxon>Bacteria</taxon>
        <taxon>Pseudomonadati</taxon>
        <taxon>Pseudomonadota</taxon>
        <taxon>Alphaproteobacteria</taxon>
        <taxon>Hyphomicrobiales</taxon>
        <taxon>Rhizobiaceae</taxon>
        <taxon>Rhizobium/Agrobacterium group</taxon>
        <taxon>Neorhizobium</taxon>
    </lineage>
</organism>
<keyword evidence="5 6" id="KW-0472">Membrane</keyword>
<evidence type="ECO:0000313" key="8">
    <source>
        <dbReference type="Proteomes" id="UP000287687"/>
    </source>
</evidence>
<dbReference type="Gene3D" id="1.20.1260.100">
    <property type="entry name" value="TspO/MBR protein"/>
    <property type="match status" value="1"/>
</dbReference>
<evidence type="ECO:0000256" key="2">
    <source>
        <dbReference type="ARBA" id="ARBA00007524"/>
    </source>
</evidence>
<keyword evidence="8" id="KW-1185">Reference proteome</keyword>
<comment type="subcellular location">
    <subcellularLocation>
        <location evidence="1">Membrane</location>
        <topology evidence="1">Multi-pass membrane protein</topology>
    </subcellularLocation>
</comment>
<dbReference type="InterPro" id="IPR038330">
    <property type="entry name" value="TspO/MBR-related_sf"/>
</dbReference>
<feature type="transmembrane region" description="Helical" evidence="6">
    <location>
        <begin position="5"/>
        <end position="25"/>
    </location>
</feature>
<dbReference type="PANTHER" id="PTHR10057">
    <property type="entry name" value="PERIPHERAL-TYPE BENZODIAZEPINE RECEPTOR"/>
    <property type="match status" value="1"/>
</dbReference>
<feature type="transmembrane region" description="Helical" evidence="6">
    <location>
        <begin position="128"/>
        <end position="150"/>
    </location>
</feature>
<sequence length="151" mass="17049">MNRRILTHLVFIVGVVALGSLIGIFNIPGEWYQSLQKPPFNPPNWIFGPVWTALYVLIGMAGARTWITARTSARMTIWFVQMVLNFLWSPAFFGFEKPALGLVVIVPLLIAILAFIRASWPFDRIAAWLFVPYALWVAFATLLNTSIVVLN</sequence>
<keyword evidence="4 6" id="KW-1133">Transmembrane helix</keyword>
<dbReference type="GO" id="GO:0016020">
    <property type="term" value="C:membrane"/>
    <property type="evidence" value="ECO:0007669"/>
    <property type="project" value="UniProtKB-SubCell"/>
</dbReference>
<comment type="caution">
    <text evidence="7">The sequence shown here is derived from an EMBL/GenBank/DDBJ whole genome shotgun (WGS) entry which is preliminary data.</text>
</comment>
<evidence type="ECO:0000256" key="3">
    <source>
        <dbReference type="ARBA" id="ARBA00022692"/>
    </source>
</evidence>
<keyword evidence="3 6" id="KW-0812">Transmembrane</keyword>
<dbReference type="Pfam" id="PF03073">
    <property type="entry name" value="TspO_MBR"/>
    <property type="match status" value="1"/>
</dbReference>
<dbReference type="PIRSF" id="PIRSF005859">
    <property type="entry name" value="PBR"/>
    <property type="match status" value="1"/>
</dbReference>
<dbReference type="OrthoDB" id="9795496at2"/>
<feature type="transmembrane region" description="Helical" evidence="6">
    <location>
        <begin position="45"/>
        <end position="63"/>
    </location>
</feature>
<evidence type="ECO:0000256" key="5">
    <source>
        <dbReference type="ARBA" id="ARBA00023136"/>
    </source>
</evidence>
<comment type="similarity">
    <text evidence="2">Belongs to the TspO/BZRP family.</text>
</comment>
<dbReference type="RefSeq" id="WP_128443672.1">
    <property type="nucleotide sequence ID" value="NZ_SBIP01000003.1"/>
</dbReference>
<evidence type="ECO:0000256" key="1">
    <source>
        <dbReference type="ARBA" id="ARBA00004141"/>
    </source>
</evidence>
<name>A0A444LF54_9HYPH</name>
<dbReference type="PANTHER" id="PTHR10057:SF0">
    <property type="entry name" value="TRANSLOCATOR PROTEIN"/>
    <property type="match status" value="1"/>
</dbReference>
<dbReference type="InterPro" id="IPR004307">
    <property type="entry name" value="TspO_MBR"/>
</dbReference>
<feature type="transmembrane region" description="Helical" evidence="6">
    <location>
        <begin position="75"/>
        <end position="93"/>
    </location>
</feature>